<evidence type="ECO:0000313" key="2">
    <source>
        <dbReference type="Proteomes" id="UP000593564"/>
    </source>
</evidence>
<dbReference type="EMBL" id="JACBKZ010000014">
    <property type="protein sequence ID" value="KAF5932533.1"/>
    <property type="molecule type" value="Genomic_DNA"/>
</dbReference>
<proteinExistence type="predicted"/>
<reference evidence="2" key="1">
    <citation type="journal article" date="2020" name="Nat. Commun.">
        <title>Genome assembly of wild tea tree DASZ reveals pedigree and selection history of tea varieties.</title>
        <authorList>
            <person name="Zhang W."/>
            <person name="Zhang Y."/>
            <person name="Qiu H."/>
            <person name="Guo Y."/>
            <person name="Wan H."/>
            <person name="Zhang X."/>
            <person name="Scossa F."/>
            <person name="Alseekh S."/>
            <person name="Zhang Q."/>
            <person name="Wang P."/>
            <person name="Xu L."/>
            <person name="Schmidt M.H."/>
            <person name="Jia X."/>
            <person name="Li D."/>
            <person name="Zhu A."/>
            <person name="Guo F."/>
            <person name="Chen W."/>
            <person name="Ni D."/>
            <person name="Usadel B."/>
            <person name="Fernie A.R."/>
            <person name="Wen W."/>
        </authorList>
    </citation>
    <scope>NUCLEOTIDE SEQUENCE [LARGE SCALE GENOMIC DNA]</scope>
    <source>
        <strain evidence="2">cv. G240</strain>
    </source>
</reference>
<protein>
    <submittedName>
        <fullName evidence="1">Uncharacterized protein</fullName>
    </submittedName>
</protein>
<reference evidence="1 2" key="2">
    <citation type="submission" date="2020-07" db="EMBL/GenBank/DDBJ databases">
        <title>Genome assembly of wild tea tree DASZ reveals pedigree and selection history of tea varieties.</title>
        <authorList>
            <person name="Zhang W."/>
        </authorList>
    </citation>
    <scope>NUCLEOTIDE SEQUENCE [LARGE SCALE GENOMIC DNA]</scope>
    <source>
        <strain evidence="2">cv. G240</strain>
        <tissue evidence="1">Leaf</tissue>
    </source>
</reference>
<comment type="caution">
    <text evidence="1">The sequence shown here is derived from an EMBL/GenBank/DDBJ whole genome shotgun (WGS) entry which is preliminary data.</text>
</comment>
<dbReference type="AlphaFoldDB" id="A0A7J7FVX5"/>
<evidence type="ECO:0000313" key="1">
    <source>
        <dbReference type="EMBL" id="KAF5932533.1"/>
    </source>
</evidence>
<keyword evidence="2" id="KW-1185">Reference proteome</keyword>
<name>A0A7J7FVX5_CAMSI</name>
<organism evidence="1 2">
    <name type="scientific">Camellia sinensis</name>
    <name type="common">Tea plant</name>
    <name type="synonym">Thea sinensis</name>
    <dbReference type="NCBI Taxonomy" id="4442"/>
    <lineage>
        <taxon>Eukaryota</taxon>
        <taxon>Viridiplantae</taxon>
        <taxon>Streptophyta</taxon>
        <taxon>Embryophyta</taxon>
        <taxon>Tracheophyta</taxon>
        <taxon>Spermatophyta</taxon>
        <taxon>Magnoliopsida</taxon>
        <taxon>eudicotyledons</taxon>
        <taxon>Gunneridae</taxon>
        <taxon>Pentapetalae</taxon>
        <taxon>asterids</taxon>
        <taxon>Ericales</taxon>
        <taxon>Theaceae</taxon>
        <taxon>Camellia</taxon>
    </lineage>
</organism>
<dbReference type="Proteomes" id="UP000593564">
    <property type="component" value="Unassembled WGS sequence"/>
</dbReference>
<sequence length="94" mass="11023">MQTFETRCLIRHAAITNQTQTFKIKHFIKISNRYIADAQTVLERLQYMPNPIRYRPRHCSSQFQKHQKGSRDDDIMATPTQLLLLGVPLRLGEP</sequence>
<accession>A0A7J7FVX5</accession>
<gene>
    <name evidence="1" type="ORF">HYC85_028704</name>
</gene>